<organism evidence="1 2">
    <name type="scientific">Alligator mississippiensis</name>
    <name type="common">American alligator</name>
    <dbReference type="NCBI Taxonomy" id="8496"/>
    <lineage>
        <taxon>Eukaryota</taxon>
        <taxon>Metazoa</taxon>
        <taxon>Chordata</taxon>
        <taxon>Craniata</taxon>
        <taxon>Vertebrata</taxon>
        <taxon>Euteleostomi</taxon>
        <taxon>Archelosauria</taxon>
        <taxon>Archosauria</taxon>
        <taxon>Crocodylia</taxon>
        <taxon>Alligatoridae</taxon>
        <taxon>Alligatorinae</taxon>
        <taxon>Alligator</taxon>
    </lineage>
</organism>
<accession>A0A151M124</accession>
<name>A0A151M124_ALLMI</name>
<dbReference type="EMBL" id="AKHW03006853">
    <property type="protein sequence ID" value="KYO18211.1"/>
    <property type="molecule type" value="Genomic_DNA"/>
</dbReference>
<evidence type="ECO:0000313" key="1">
    <source>
        <dbReference type="EMBL" id="KYO18211.1"/>
    </source>
</evidence>
<proteinExistence type="predicted"/>
<dbReference type="Proteomes" id="UP000050525">
    <property type="component" value="Unassembled WGS sequence"/>
</dbReference>
<comment type="caution">
    <text evidence="1">The sequence shown here is derived from an EMBL/GenBank/DDBJ whole genome shotgun (WGS) entry which is preliminary data.</text>
</comment>
<gene>
    <name evidence="1" type="ORF">Y1Q_0011769</name>
</gene>
<dbReference type="AlphaFoldDB" id="A0A151M124"/>
<sequence>MGGSACMDPIAKSRPKIGYSMHYKSSHSHCVNWPGRADCTELLLLLPACLTRALSNTATRGQATLLSTLFSQVSDTQEL</sequence>
<evidence type="ECO:0000313" key="2">
    <source>
        <dbReference type="Proteomes" id="UP000050525"/>
    </source>
</evidence>
<reference evidence="1 2" key="1">
    <citation type="journal article" date="2012" name="Genome Biol.">
        <title>Sequencing three crocodilian genomes to illuminate the evolution of archosaurs and amniotes.</title>
        <authorList>
            <person name="St John J.A."/>
            <person name="Braun E.L."/>
            <person name="Isberg S.R."/>
            <person name="Miles L.G."/>
            <person name="Chong A.Y."/>
            <person name="Gongora J."/>
            <person name="Dalzell P."/>
            <person name="Moran C."/>
            <person name="Bed'hom B."/>
            <person name="Abzhanov A."/>
            <person name="Burgess S.C."/>
            <person name="Cooksey A.M."/>
            <person name="Castoe T.A."/>
            <person name="Crawford N.G."/>
            <person name="Densmore L.D."/>
            <person name="Drew J.C."/>
            <person name="Edwards S.V."/>
            <person name="Faircloth B.C."/>
            <person name="Fujita M.K."/>
            <person name="Greenwold M.J."/>
            <person name="Hoffmann F.G."/>
            <person name="Howard J.M."/>
            <person name="Iguchi T."/>
            <person name="Janes D.E."/>
            <person name="Khan S.Y."/>
            <person name="Kohno S."/>
            <person name="de Koning A.J."/>
            <person name="Lance S.L."/>
            <person name="McCarthy F.M."/>
            <person name="McCormack J.E."/>
            <person name="Merchant M.E."/>
            <person name="Peterson D.G."/>
            <person name="Pollock D.D."/>
            <person name="Pourmand N."/>
            <person name="Raney B.J."/>
            <person name="Roessler K.A."/>
            <person name="Sanford J.R."/>
            <person name="Sawyer R.H."/>
            <person name="Schmidt C.J."/>
            <person name="Triplett E.W."/>
            <person name="Tuberville T.D."/>
            <person name="Venegas-Anaya M."/>
            <person name="Howard J.T."/>
            <person name="Jarvis E.D."/>
            <person name="Guillette L.J.Jr."/>
            <person name="Glenn T.C."/>
            <person name="Green R.E."/>
            <person name="Ray D.A."/>
        </authorList>
    </citation>
    <scope>NUCLEOTIDE SEQUENCE [LARGE SCALE GENOMIC DNA]</scope>
    <source>
        <strain evidence="1">KSC_2009_1</strain>
    </source>
</reference>
<protein>
    <submittedName>
        <fullName evidence="1">Uncharacterized protein</fullName>
    </submittedName>
</protein>
<keyword evidence="2" id="KW-1185">Reference proteome</keyword>